<protein>
    <submittedName>
        <fullName evidence="1">Uncharacterized protein</fullName>
    </submittedName>
</protein>
<organism evidence="1">
    <name type="scientific">Arundo donax</name>
    <name type="common">Giant reed</name>
    <name type="synonym">Donax arundinaceus</name>
    <dbReference type="NCBI Taxonomy" id="35708"/>
    <lineage>
        <taxon>Eukaryota</taxon>
        <taxon>Viridiplantae</taxon>
        <taxon>Streptophyta</taxon>
        <taxon>Embryophyta</taxon>
        <taxon>Tracheophyta</taxon>
        <taxon>Spermatophyta</taxon>
        <taxon>Magnoliopsida</taxon>
        <taxon>Liliopsida</taxon>
        <taxon>Poales</taxon>
        <taxon>Poaceae</taxon>
        <taxon>PACMAD clade</taxon>
        <taxon>Arundinoideae</taxon>
        <taxon>Arundineae</taxon>
        <taxon>Arundo</taxon>
    </lineage>
</organism>
<reference evidence="1" key="2">
    <citation type="journal article" date="2015" name="Data Brief">
        <title>Shoot transcriptome of the giant reed, Arundo donax.</title>
        <authorList>
            <person name="Barrero R.A."/>
            <person name="Guerrero F.D."/>
            <person name="Moolhuijzen P."/>
            <person name="Goolsby J.A."/>
            <person name="Tidwell J."/>
            <person name="Bellgard S.E."/>
            <person name="Bellgard M.I."/>
        </authorList>
    </citation>
    <scope>NUCLEOTIDE SEQUENCE</scope>
    <source>
        <tissue evidence="1">Shoot tissue taken approximately 20 cm above the soil surface</tissue>
    </source>
</reference>
<dbReference type="EMBL" id="GBRH01257646">
    <property type="protein sequence ID" value="JAD40249.1"/>
    <property type="molecule type" value="Transcribed_RNA"/>
</dbReference>
<accession>A0A0A8ZLF3</accession>
<name>A0A0A8ZLF3_ARUDO</name>
<proteinExistence type="predicted"/>
<reference evidence="1" key="1">
    <citation type="submission" date="2014-09" db="EMBL/GenBank/DDBJ databases">
        <authorList>
            <person name="Magalhaes I.L.F."/>
            <person name="Oliveira U."/>
            <person name="Santos F.R."/>
            <person name="Vidigal T.H.D.A."/>
            <person name="Brescovit A.D."/>
            <person name="Santos A.J."/>
        </authorList>
    </citation>
    <scope>NUCLEOTIDE SEQUENCE</scope>
    <source>
        <tissue evidence="1">Shoot tissue taken approximately 20 cm above the soil surface</tissue>
    </source>
</reference>
<evidence type="ECO:0000313" key="1">
    <source>
        <dbReference type="EMBL" id="JAD40249.1"/>
    </source>
</evidence>
<sequence>MVPLYLMHQMWIRIH</sequence>